<dbReference type="Gene3D" id="1.20.120.1770">
    <property type="match status" value="1"/>
</dbReference>
<sequence length="1187" mass="129046">MHFALLLVLFSSFLVCPMDCYSDGAPETACASMTPGHGSSTATGQAPYQLSLNKNTYNPGDVIEVTLSGNNNETFAGFLIAARRVTGETDNAGTFSPIPNTHTACPGVSGNAVTHSSAAPKSSVTFKWTAPSFTQGDLVFKYTVVKSFSEFFVALNSSVLKAVYSFPKDSQCGQTKGCYSDCVNNQCSWEVSWADSGSHYNITLKSFITDDNKYIALGFSNATAMGPASIVSCVLFNQSISVHTAYTVGHRYYRLNQPEDIFKNEENSYDNGVLSCTFQRLKESTANNTYNLTQPWYLIVAWGNADATGVRRHAVSDRYFTEQPIDLANTSQDIVQPTPTTLPQTTTTQTTSLKPSGTFVKDSQCKQSKGCYGDCVNNQCSWEVSWADSGSHYNITLKSFITEDNKYIALGFSNATAMGPASLVSCVIFNQSISVHTGYTVGHRYTRLNQPEDIIQNEENSYDNGVLSCTFQRLKETTANNTFNLTQPWYLIVARGNANAASIERHSRTDRYVTDQWIDLANTSQDIVVPTPAPTTPTTTTTTQTSTQTTTSRPVGHFAKDPGCGVTKGCYSDCSSGLCDWETSWSEAGNNYNITLKNYFTGDDRWVALGFAAESSDAMTAASVVSCIAHSGSVNVKISSNKGYDNTPLPNPTEGITNQETSHVNGVIRCSFLRVKESKNSNIYNLTQTPWYLITAVGSVAADGTMSQHDGTNRRVTEDSIDISANSTDISWSPPGPTTEPVTAKPGKFTKDPDCGKKKGCYSNCKNDECDLLLSWAPKADNFEITLKSKTSSTGNKYIALGFSSAAKMSDASVVACTVYQGIVDAFISKNSGYSNTLLPNPKEGISNVSGTYVDGFLQCTFTRVTSSPSNSEIYDLTKPWNLITARGTSGQDGHLTAHDGSNRFFTSSQIDFRDTSVDISLETSDYPLIKAHGCLMVIAWMISASIGLGFARFLKPLWPEYMPCGLKVWFAVHRGTMVLAFLLGCAGFILVFVEVQDYSEIVGEDYKKAHPILGIITTSLLVINPFMSLLRCAPDHPRRPIFNWAHRSVGTIAHILSIITITTGLYLPKAQVDSSTGLTVMIVYASWHLVFFLAMSLLDALAVADKSKVYKSTIPGVELTSQKSSKIGSQYTLNALDNGDDPSTSDPPKIKEPPKSLAKKFLIVTHVAVLCGLAIAILYLIIKGDQ</sequence>
<keyword evidence="10" id="KW-0325">Glycoprotein</keyword>
<dbReference type="PROSITE" id="PS51019">
    <property type="entry name" value="REELIN"/>
    <property type="match status" value="1"/>
</dbReference>
<feature type="transmembrane region" description="Helical" evidence="12">
    <location>
        <begin position="936"/>
        <end position="955"/>
    </location>
</feature>
<feature type="compositionally biased region" description="Low complexity" evidence="11">
    <location>
        <begin position="536"/>
        <end position="552"/>
    </location>
</feature>
<feature type="signal peptide" evidence="13">
    <location>
        <begin position="1"/>
        <end position="20"/>
    </location>
</feature>
<evidence type="ECO:0000256" key="5">
    <source>
        <dbReference type="ARBA" id="ARBA00022692"/>
    </source>
</evidence>
<evidence type="ECO:0008006" key="19">
    <source>
        <dbReference type="Google" id="ProtNLM"/>
    </source>
</evidence>
<comment type="subcellular location">
    <subcellularLocation>
        <location evidence="2">Membrane</location>
        <topology evidence="2">Multi-pass membrane protein</topology>
    </subcellularLocation>
</comment>
<feature type="chain" id="PRO_5043740975" description="Ferric-chelate reductase 1" evidence="13">
    <location>
        <begin position="21"/>
        <end position="1187"/>
    </location>
</feature>
<comment type="similarity">
    <text evidence="3">Belongs to the FRRS1 family.</text>
</comment>
<protein>
    <recommendedName>
        <fullName evidence="19">Ferric-chelate reductase 1</fullName>
    </recommendedName>
</protein>
<evidence type="ECO:0000256" key="10">
    <source>
        <dbReference type="ARBA" id="ARBA00023180"/>
    </source>
</evidence>
<evidence type="ECO:0000256" key="1">
    <source>
        <dbReference type="ARBA" id="ARBA00001970"/>
    </source>
</evidence>
<evidence type="ECO:0000256" key="7">
    <source>
        <dbReference type="ARBA" id="ARBA00022989"/>
    </source>
</evidence>
<keyword evidence="7 12" id="KW-1133">Transmembrane helix</keyword>
<evidence type="ECO:0000256" key="11">
    <source>
        <dbReference type="SAM" id="MobiDB-lite"/>
    </source>
</evidence>
<dbReference type="InterPro" id="IPR005018">
    <property type="entry name" value="DOMON_domain"/>
</dbReference>
<gene>
    <name evidence="17" type="ORF">GSLYS_00004868001</name>
</gene>
<dbReference type="CDD" id="cd08760">
    <property type="entry name" value="Cyt_b561_FRRS1_like"/>
    <property type="match status" value="1"/>
</dbReference>
<keyword evidence="8" id="KW-0408">Iron</keyword>
<dbReference type="PANTHER" id="PTHR46902">
    <property type="entry name" value="DOMON DOMAIN-CONTAINING PROTEIN FRRS1L"/>
    <property type="match status" value="1"/>
</dbReference>
<evidence type="ECO:0000256" key="2">
    <source>
        <dbReference type="ARBA" id="ARBA00004141"/>
    </source>
</evidence>
<dbReference type="InterPro" id="IPR042789">
    <property type="entry name" value="FRRS1L"/>
</dbReference>
<comment type="caution">
    <text evidence="17">The sequence shown here is derived from an EMBL/GenBank/DDBJ whole genome shotgun (WGS) entry which is preliminary data.</text>
</comment>
<feature type="domain" description="DOMON" evidence="14">
    <location>
        <begin position="579"/>
        <end position="698"/>
    </location>
</feature>
<feature type="transmembrane region" description="Helical" evidence="12">
    <location>
        <begin position="1013"/>
        <end position="1033"/>
    </location>
</feature>
<dbReference type="AlphaFoldDB" id="A0AAV2HBF8"/>
<dbReference type="CDD" id="cd09628">
    <property type="entry name" value="DOMON_SDR_2_like"/>
    <property type="match status" value="1"/>
</dbReference>
<evidence type="ECO:0000256" key="6">
    <source>
        <dbReference type="ARBA" id="ARBA00022982"/>
    </source>
</evidence>
<feature type="domain" description="DOMON" evidence="14">
    <location>
        <begin position="376"/>
        <end position="496"/>
    </location>
</feature>
<dbReference type="Pfam" id="PF03188">
    <property type="entry name" value="Cytochrom_B561"/>
    <property type="match status" value="1"/>
</dbReference>
<feature type="region of interest" description="Disordered" evidence="11">
    <location>
        <begin position="528"/>
        <end position="554"/>
    </location>
</feature>
<feature type="domain" description="DOMON" evidence="14">
    <location>
        <begin position="183"/>
        <end position="303"/>
    </location>
</feature>
<dbReference type="EMBL" id="CAXITT010000075">
    <property type="protein sequence ID" value="CAL1530743.1"/>
    <property type="molecule type" value="Genomic_DNA"/>
</dbReference>
<feature type="transmembrane region" description="Helical" evidence="12">
    <location>
        <begin position="1162"/>
        <end position="1183"/>
    </location>
</feature>
<dbReference type="Proteomes" id="UP001497497">
    <property type="component" value="Unassembled WGS sequence"/>
</dbReference>
<keyword evidence="18" id="KW-1185">Reference proteome</keyword>
<keyword evidence="6" id="KW-0249">Electron transport</keyword>
<reference evidence="17 18" key="1">
    <citation type="submission" date="2024-04" db="EMBL/GenBank/DDBJ databases">
        <authorList>
            <consortium name="Genoscope - CEA"/>
            <person name="William W."/>
        </authorList>
    </citation>
    <scope>NUCLEOTIDE SEQUENCE [LARGE SCALE GENOMIC DNA]</scope>
</reference>
<evidence type="ECO:0000259" key="14">
    <source>
        <dbReference type="PROSITE" id="PS50836"/>
    </source>
</evidence>
<keyword evidence="9 12" id="KW-0472">Membrane</keyword>
<dbReference type="Pfam" id="PF02014">
    <property type="entry name" value="Reeler"/>
    <property type="match status" value="1"/>
</dbReference>
<evidence type="ECO:0000256" key="3">
    <source>
        <dbReference type="ARBA" id="ARBA00009195"/>
    </source>
</evidence>
<feature type="domain" description="DOMON" evidence="14">
    <location>
        <begin position="770"/>
        <end position="888"/>
    </location>
</feature>
<dbReference type="CDD" id="cd08544">
    <property type="entry name" value="Reeler"/>
    <property type="match status" value="1"/>
</dbReference>
<evidence type="ECO:0000256" key="8">
    <source>
        <dbReference type="ARBA" id="ARBA00023004"/>
    </source>
</evidence>
<name>A0AAV2HBF8_LYMST</name>
<dbReference type="InterPro" id="IPR006593">
    <property type="entry name" value="Cyt_b561/ferric_Rdtase_TM"/>
</dbReference>
<proteinExistence type="inferred from homology"/>
<feature type="transmembrane region" description="Helical" evidence="12">
    <location>
        <begin position="1045"/>
        <end position="1068"/>
    </location>
</feature>
<evidence type="ECO:0000259" key="16">
    <source>
        <dbReference type="PROSITE" id="PS51019"/>
    </source>
</evidence>
<feature type="domain" description="Cytochrome b561" evidence="15">
    <location>
        <begin position="895"/>
        <end position="1105"/>
    </location>
</feature>
<dbReference type="PROSITE" id="PS50836">
    <property type="entry name" value="DOMON"/>
    <property type="match status" value="4"/>
</dbReference>
<keyword evidence="13" id="KW-0732">Signal</keyword>
<keyword evidence="5 12" id="KW-0812">Transmembrane</keyword>
<dbReference type="GO" id="GO:0016020">
    <property type="term" value="C:membrane"/>
    <property type="evidence" value="ECO:0007669"/>
    <property type="project" value="UniProtKB-SubCell"/>
</dbReference>
<feature type="transmembrane region" description="Helical" evidence="12">
    <location>
        <begin position="1080"/>
        <end position="1105"/>
    </location>
</feature>
<dbReference type="GO" id="GO:1900449">
    <property type="term" value="P:regulation of glutamate receptor signaling pathway"/>
    <property type="evidence" value="ECO:0007669"/>
    <property type="project" value="InterPro"/>
</dbReference>
<dbReference type="InterPro" id="IPR042307">
    <property type="entry name" value="Reeler_sf"/>
</dbReference>
<dbReference type="Pfam" id="PF03351">
    <property type="entry name" value="DOMON"/>
    <property type="match status" value="4"/>
</dbReference>
<evidence type="ECO:0000313" key="17">
    <source>
        <dbReference type="EMBL" id="CAL1530743.1"/>
    </source>
</evidence>
<organism evidence="17 18">
    <name type="scientific">Lymnaea stagnalis</name>
    <name type="common">Great pond snail</name>
    <name type="synonym">Helix stagnalis</name>
    <dbReference type="NCBI Taxonomy" id="6523"/>
    <lineage>
        <taxon>Eukaryota</taxon>
        <taxon>Metazoa</taxon>
        <taxon>Spiralia</taxon>
        <taxon>Lophotrochozoa</taxon>
        <taxon>Mollusca</taxon>
        <taxon>Gastropoda</taxon>
        <taxon>Heterobranchia</taxon>
        <taxon>Euthyneura</taxon>
        <taxon>Panpulmonata</taxon>
        <taxon>Hygrophila</taxon>
        <taxon>Lymnaeoidea</taxon>
        <taxon>Lymnaeidae</taxon>
        <taxon>Lymnaea</taxon>
    </lineage>
</organism>
<dbReference type="PROSITE" id="PS50939">
    <property type="entry name" value="CYTOCHROME_B561"/>
    <property type="match status" value="1"/>
</dbReference>
<feature type="transmembrane region" description="Helical" evidence="12">
    <location>
        <begin position="976"/>
        <end position="993"/>
    </location>
</feature>
<evidence type="ECO:0000313" key="18">
    <source>
        <dbReference type="Proteomes" id="UP001497497"/>
    </source>
</evidence>
<evidence type="ECO:0000256" key="4">
    <source>
        <dbReference type="ARBA" id="ARBA00022448"/>
    </source>
</evidence>
<dbReference type="PANTHER" id="PTHR46902:SF1">
    <property type="entry name" value="DOMON DOMAIN-CONTAINING PROTEIN FRRS1L"/>
    <property type="match status" value="1"/>
</dbReference>
<evidence type="ECO:0000256" key="13">
    <source>
        <dbReference type="SAM" id="SignalP"/>
    </source>
</evidence>
<dbReference type="SMART" id="SM00664">
    <property type="entry name" value="DoH"/>
    <property type="match status" value="4"/>
</dbReference>
<dbReference type="GO" id="GO:0099072">
    <property type="term" value="P:regulation of postsynaptic membrane neurotransmitter receptor levels"/>
    <property type="evidence" value="ECO:0007669"/>
    <property type="project" value="TreeGrafter"/>
</dbReference>
<dbReference type="SMART" id="SM00665">
    <property type="entry name" value="B561"/>
    <property type="match status" value="1"/>
</dbReference>
<feature type="domain" description="Reelin" evidence="16">
    <location>
        <begin position="7"/>
        <end position="176"/>
    </location>
</feature>
<accession>A0AAV2HBF8</accession>
<keyword evidence="4" id="KW-0813">Transport</keyword>
<evidence type="ECO:0000256" key="12">
    <source>
        <dbReference type="SAM" id="Phobius"/>
    </source>
</evidence>
<dbReference type="Gene3D" id="2.60.40.4060">
    <property type="entry name" value="Reeler domain"/>
    <property type="match status" value="1"/>
</dbReference>
<dbReference type="InterPro" id="IPR002861">
    <property type="entry name" value="Reeler_dom"/>
</dbReference>
<evidence type="ECO:0000256" key="9">
    <source>
        <dbReference type="ARBA" id="ARBA00023136"/>
    </source>
</evidence>
<comment type="cofactor">
    <cofactor evidence="1">
        <name>heme b</name>
        <dbReference type="ChEBI" id="CHEBI:60344"/>
    </cofactor>
</comment>
<evidence type="ECO:0000259" key="15">
    <source>
        <dbReference type="PROSITE" id="PS50939"/>
    </source>
</evidence>